<organism evidence="2 3">
    <name type="scientific">Colletotrichum spinosum</name>
    <dbReference type="NCBI Taxonomy" id="1347390"/>
    <lineage>
        <taxon>Eukaryota</taxon>
        <taxon>Fungi</taxon>
        <taxon>Dikarya</taxon>
        <taxon>Ascomycota</taxon>
        <taxon>Pezizomycotina</taxon>
        <taxon>Sordariomycetes</taxon>
        <taxon>Hypocreomycetidae</taxon>
        <taxon>Glomerellales</taxon>
        <taxon>Glomerellaceae</taxon>
        <taxon>Colletotrichum</taxon>
        <taxon>Colletotrichum orbiculare species complex</taxon>
    </lineage>
</organism>
<dbReference type="Pfam" id="PF04938">
    <property type="entry name" value="SIP1"/>
    <property type="match status" value="1"/>
</dbReference>
<name>A0A4R8PWP0_9PEZI</name>
<feature type="region of interest" description="Disordered" evidence="1">
    <location>
        <begin position="99"/>
        <end position="137"/>
    </location>
</feature>
<reference evidence="2 3" key="1">
    <citation type="submission" date="2018-11" db="EMBL/GenBank/DDBJ databases">
        <title>Genome sequence and assembly of Colletotrichum spinosum.</title>
        <authorList>
            <person name="Gan P."/>
            <person name="Shirasu K."/>
        </authorList>
    </citation>
    <scope>NUCLEOTIDE SEQUENCE [LARGE SCALE GENOMIC DNA]</scope>
    <source>
        <strain evidence="2 3">CBS 515.97</strain>
    </source>
</reference>
<feature type="compositionally biased region" description="Acidic residues" evidence="1">
    <location>
        <begin position="109"/>
        <end position="121"/>
    </location>
</feature>
<evidence type="ECO:0000256" key="1">
    <source>
        <dbReference type="SAM" id="MobiDB-lite"/>
    </source>
</evidence>
<feature type="region of interest" description="Disordered" evidence="1">
    <location>
        <begin position="356"/>
        <end position="420"/>
    </location>
</feature>
<evidence type="ECO:0000313" key="3">
    <source>
        <dbReference type="Proteomes" id="UP000295083"/>
    </source>
</evidence>
<dbReference type="EMBL" id="QAPG01000136">
    <property type="protein sequence ID" value="TDZ30302.1"/>
    <property type="molecule type" value="Genomic_DNA"/>
</dbReference>
<dbReference type="AlphaFoldDB" id="A0A4R8PWP0"/>
<dbReference type="GO" id="GO:0000387">
    <property type="term" value="P:spliceosomal snRNP assembly"/>
    <property type="evidence" value="ECO:0007669"/>
    <property type="project" value="InterPro"/>
</dbReference>
<accession>A0A4R8PWP0</accession>
<keyword evidence="3" id="KW-1185">Reference proteome</keyword>
<feature type="compositionally biased region" description="Basic and acidic residues" evidence="1">
    <location>
        <begin position="384"/>
        <end position="393"/>
    </location>
</feature>
<comment type="caution">
    <text evidence="2">The sequence shown here is derived from an EMBL/GenBank/DDBJ whole genome shotgun (WGS) entry which is preliminary data.</text>
</comment>
<sequence>MATKRSYDASDGEEPAQPPTKRNKKPGQKSRDHQNAHIDPTWGQKYVFSTSESATTVPVDTELDFEDDADAMAYLRSVRTQANGIPHLLVAPRVPIGPQLPKELRQNENEEDEEGEVEDGEERGHKHDDLYNSGQGDFRGYYHDGAYTARPETWDADNPKGYFDNDEEPADPEYPEIDPEVALHEAYYNSILTRFITLRGLLHATPPADVVAALPRTHGSFVGALGARSSTHAVWSQRLLVSDPAPAQVASMTKDGVLRVVRVLLGGKFLRRGEDVNERTSRWLWALLARLPDRGELNHAEIGWVRDLGRRAVLMMQSLAHMAALRDALEGEGMDLGVHDAVDDSSDDEDVLREMEVDERDGEAQDTSKKDEKSTEEGESPADEIEKPGHGVEDDQAEDGGVDEQQSEPMDVSEDEGEIAEEAPVETLEEAKARLLAQVDTAAAEETARAEEESVRMRARINMRATLNMILTVAGEYYGQRDLLEFRDPFPGM</sequence>
<feature type="compositionally biased region" description="Basic and acidic residues" evidence="1">
    <location>
        <begin position="362"/>
        <end position="376"/>
    </location>
</feature>
<gene>
    <name evidence="2" type="ORF">C8035_v002712</name>
</gene>
<feature type="region of interest" description="Disordered" evidence="1">
    <location>
        <begin position="1"/>
        <end position="44"/>
    </location>
</feature>
<evidence type="ECO:0000313" key="2">
    <source>
        <dbReference type="EMBL" id="TDZ30302.1"/>
    </source>
</evidence>
<dbReference type="Gene3D" id="1.20.58.1070">
    <property type="match status" value="1"/>
</dbReference>
<protein>
    <submittedName>
        <fullName evidence="2">Uncharacterized protein</fullName>
    </submittedName>
</protein>
<proteinExistence type="predicted"/>
<dbReference type="InterPro" id="IPR035426">
    <property type="entry name" value="Gemin2/Brr1"/>
</dbReference>
<dbReference type="Proteomes" id="UP000295083">
    <property type="component" value="Unassembled WGS sequence"/>
</dbReference>
<feature type="compositionally biased region" description="Acidic residues" evidence="1">
    <location>
        <begin position="394"/>
        <end position="420"/>
    </location>
</feature>